<dbReference type="EMBL" id="CAFBMK010000106">
    <property type="protein sequence ID" value="CAB4921029.1"/>
    <property type="molecule type" value="Genomic_DNA"/>
</dbReference>
<organism evidence="4">
    <name type="scientific">freshwater metagenome</name>
    <dbReference type="NCBI Taxonomy" id="449393"/>
    <lineage>
        <taxon>unclassified sequences</taxon>
        <taxon>metagenomes</taxon>
        <taxon>ecological metagenomes</taxon>
    </lineage>
</organism>
<feature type="transmembrane region" description="Helical" evidence="2">
    <location>
        <begin position="91"/>
        <end position="113"/>
    </location>
</feature>
<reference evidence="4" key="1">
    <citation type="submission" date="2020-05" db="EMBL/GenBank/DDBJ databases">
        <authorList>
            <person name="Chiriac C."/>
            <person name="Salcher M."/>
            <person name="Ghai R."/>
            <person name="Kavagutti S V."/>
        </authorList>
    </citation>
    <scope>NUCLEOTIDE SEQUENCE</scope>
</reference>
<accession>A0A6J7HWM1</accession>
<dbReference type="PANTHER" id="PTHR30576">
    <property type="entry name" value="COLANIC BIOSYNTHESIS UDP-GLUCOSE LIPID CARRIER TRANSFERASE"/>
    <property type="match status" value="1"/>
</dbReference>
<feature type="compositionally biased region" description="Basic and acidic residues" evidence="1">
    <location>
        <begin position="9"/>
        <end position="26"/>
    </location>
</feature>
<dbReference type="InterPro" id="IPR003362">
    <property type="entry name" value="Bact_transf"/>
</dbReference>
<keyword evidence="2" id="KW-1133">Transmembrane helix</keyword>
<gene>
    <name evidence="4" type="ORF">UFOPK3564_01834</name>
</gene>
<proteinExistence type="predicted"/>
<feature type="transmembrane region" description="Helical" evidence="2">
    <location>
        <begin position="119"/>
        <end position="139"/>
    </location>
</feature>
<sequence>MLLRPRRPSVTDDPRDVLADDGRRSHRAADRLRVPAASTVVATAASPAAAATVAVGSGPVAGLLTLVALALATLAGRRADADVAALPLARFALPALRAAAALGAVALAGVLGLGAPASVPSLAVAAFVVLSLAGIAFVVRRPGRVLVLGTAAEARQLASALAETGTRRWSVIGVVHPEHGDHRRLAEDDVDVVVHTGPHRTTDVRRPARGSRGSTAPLWVHRDRFCEMALGVVPLAGVDPAWLGVARRRTDGFGKRLTDVVVGGLLLLVVSPVLLVLMALIAAESRGGVLFRQWRVGQDGRPFSILKLRTMRGTSSAWATRNDPRVTRVGRFLRASHVDELPQLWNVVRGDMSIVGPRPEQVTITDELTEELPLFPQRSLVRPGITGWARVRSGYAATTEASAVKLGNDLFYVRHRSFALDVAIVLETLRVVLFERQYEVEPRAAGLILGRPAGVPATAQAQAAEAADGRIAVAA</sequence>
<dbReference type="GO" id="GO:0016780">
    <property type="term" value="F:phosphotransferase activity, for other substituted phosphate groups"/>
    <property type="evidence" value="ECO:0007669"/>
    <property type="project" value="TreeGrafter"/>
</dbReference>
<dbReference type="AlphaFoldDB" id="A0A6J7HWM1"/>
<keyword evidence="2" id="KW-0812">Transmembrane</keyword>
<evidence type="ECO:0000256" key="1">
    <source>
        <dbReference type="SAM" id="MobiDB-lite"/>
    </source>
</evidence>
<dbReference type="PANTHER" id="PTHR30576:SF0">
    <property type="entry name" value="UNDECAPRENYL-PHOSPHATE N-ACETYLGALACTOSAMINYL 1-PHOSPHATE TRANSFERASE-RELATED"/>
    <property type="match status" value="1"/>
</dbReference>
<evidence type="ECO:0000259" key="3">
    <source>
        <dbReference type="Pfam" id="PF02397"/>
    </source>
</evidence>
<feature type="transmembrane region" description="Helical" evidence="2">
    <location>
        <begin position="257"/>
        <end position="283"/>
    </location>
</feature>
<protein>
    <submittedName>
        <fullName evidence="4">Unannotated protein</fullName>
    </submittedName>
</protein>
<dbReference type="Pfam" id="PF02397">
    <property type="entry name" value="Bac_transf"/>
    <property type="match status" value="1"/>
</dbReference>
<evidence type="ECO:0000313" key="4">
    <source>
        <dbReference type="EMBL" id="CAB4921029.1"/>
    </source>
</evidence>
<evidence type="ECO:0000256" key="2">
    <source>
        <dbReference type="SAM" id="Phobius"/>
    </source>
</evidence>
<feature type="domain" description="Bacterial sugar transferase" evidence="3">
    <location>
        <begin position="255"/>
        <end position="433"/>
    </location>
</feature>
<name>A0A6J7HWM1_9ZZZZ</name>
<feature type="region of interest" description="Disordered" evidence="1">
    <location>
        <begin position="1"/>
        <end position="26"/>
    </location>
</feature>
<keyword evidence="2" id="KW-0472">Membrane</keyword>